<comment type="similarity">
    <text evidence="1">Belongs to the LysR transcriptional regulatory family.</text>
</comment>
<dbReference type="EMBL" id="VCPD01000001">
    <property type="protein sequence ID" value="TMV09926.1"/>
    <property type="molecule type" value="Genomic_DNA"/>
</dbReference>
<evidence type="ECO:0000259" key="5">
    <source>
        <dbReference type="PROSITE" id="PS50931"/>
    </source>
</evidence>
<evidence type="ECO:0000313" key="7">
    <source>
        <dbReference type="Proteomes" id="UP001193035"/>
    </source>
</evidence>
<dbReference type="Pfam" id="PF03466">
    <property type="entry name" value="LysR_substrate"/>
    <property type="match status" value="1"/>
</dbReference>
<comment type="caution">
    <text evidence="6">The sequence shown here is derived from an EMBL/GenBank/DDBJ whole genome shotgun (WGS) entry which is preliminary data.</text>
</comment>
<dbReference type="SUPFAM" id="SSF53850">
    <property type="entry name" value="Periplasmic binding protein-like II"/>
    <property type="match status" value="1"/>
</dbReference>
<dbReference type="PROSITE" id="PS50931">
    <property type="entry name" value="HTH_LYSR"/>
    <property type="match status" value="1"/>
</dbReference>
<dbReference type="Gene3D" id="1.10.10.10">
    <property type="entry name" value="Winged helix-like DNA-binding domain superfamily/Winged helix DNA-binding domain"/>
    <property type="match status" value="1"/>
</dbReference>
<evidence type="ECO:0000256" key="4">
    <source>
        <dbReference type="ARBA" id="ARBA00023163"/>
    </source>
</evidence>
<dbReference type="SUPFAM" id="SSF46785">
    <property type="entry name" value="Winged helix' DNA-binding domain"/>
    <property type="match status" value="1"/>
</dbReference>
<proteinExistence type="inferred from homology"/>
<evidence type="ECO:0000313" key="6">
    <source>
        <dbReference type="EMBL" id="TMV09926.1"/>
    </source>
</evidence>
<keyword evidence="7" id="KW-1185">Reference proteome</keyword>
<dbReference type="InterPro" id="IPR000847">
    <property type="entry name" value="LysR_HTH_N"/>
</dbReference>
<keyword evidence="4" id="KW-0804">Transcription</keyword>
<dbReference type="PANTHER" id="PTHR30419">
    <property type="entry name" value="HTH-TYPE TRANSCRIPTIONAL REGULATOR YBHD"/>
    <property type="match status" value="1"/>
</dbReference>
<dbReference type="Gene3D" id="3.40.190.290">
    <property type="match status" value="1"/>
</dbReference>
<sequence length="314" mass="34580">MLNLNQLRHFQLVAREGSFARAAELASITQPALSNSIRALEERLGYQLIERSERPVRLTPFGRSILDRVDRVLFEARNLDQELSNLAAGKGGHVCVGMTAVFSTSLAGPIIAEWHNANPDVKLDLIVTETVELLAGLREEAFDLIVGDVRDLPENSSEFDIVELSPQAGGAFCRAGHPILKIPKPLPADLARYRFAASHFPAEVANAVTRFLGVQDGHQDVIAINSHNVAALRDAVAESDLILLTTRGTVRNMLALGILKRVAIEIGIDGLWSVVTLKGRVTHPAVPQMIRKIAEVSRREHDRRLTPYTSQYLR</sequence>
<evidence type="ECO:0000256" key="1">
    <source>
        <dbReference type="ARBA" id="ARBA00009437"/>
    </source>
</evidence>
<name>A0ABY2X3G2_9RHOB</name>
<organism evidence="6 7">
    <name type="scientific">Ruegeria sediminis</name>
    <dbReference type="NCBI Taxonomy" id="2583820"/>
    <lineage>
        <taxon>Bacteria</taxon>
        <taxon>Pseudomonadati</taxon>
        <taxon>Pseudomonadota</taxon>
        <taxon>Alphaproteobacteria</taxon>
        <taxon>Rhodobacterales</taxon>
        <taxon>Roseobacteraceae</taxon>
        <taxon>Ruegeria</taxon>
    </lineage>
</organism>
<dbReference type="InterPro" id="IPR036388">
    <property type="entry name" value="WH-like_DNA-bd_sf"/>
</dbReference>
<accession>A0ABY2X3G2</accession>
<feature type="domain" description="HTH lysR-type" evidence="5">
    <location>
        <begin position="2"/>
        <end position="59"/>
    </location>
</feature>
<keyword evidence="2" id="KW-0805">Transcription regulation</keyword>
<evidence type="ECO:0000256" key="2">
    <source>
        <dbReference type="ARBA" id="ARBA00023015"/>
    </source>
</evidence>
<reference evidence="6 7" key="1">
    <citation type="submission" date="2019-05" db="EMBL/GenBank/DDBJ databases">
        <title>Ruegeria sp. nov., isolated from tidal flat.</title>
        <authorList>
            <person name="Kim W."/>
        </authorList>
    </citation>
    <scope>NUCLEOTIDE SEQUENCE [LARGE SCALE GENOMIC DNA]</scope>
    <source>
        <strain evidence="6 7">CAU 1488</strain>
    </source>
</reference>
<dbReference type="PANTHER" id="PTHR30419:SF8">
    <property type="entry name" value="NITROGEN ASSIMILATION TRANSCRIPTIONAL ACTIVATOR-RELATED"/>
    <property type="match status" value="1"/>
</dbReference>
<gene>
    <name evidence="6" type="ORF">FGK63_02315</name>
</gene>
<dbReference type="Pfam" id="PF00126">
    <property type="entry name" value="HTH_1"/>
    <property type="match status" value="1"/>
</dbReference>
<dbReference type="RefSeq" id="WP_138839985.1">
    <property type="nucleotide sequence ID" value="NZ_VCPD01000001.1"/>
</dbReference>
<keyword evidence="3" id="KW-0238">DNA-binding</keyword>
<dbReference type="InterPro" id="IPR005119">
    <property type="entry name" value="LysR_subst-bd"/>
</dbReference>
<dbReference type="Proteomes" id="UP001193035">
    <property type="component" value="Unassembled WGS sequence"/>
</dbReference>
<dbReference type="PRINTS" id="PR00039">
    <property type="entry name" value="HTHLYSR"/>
</dbReference>
<dbReference type="InterPro" id="IPR050950">
    <property type="entry name" value="HTH-type_LysR_regulators"/>
</dbReference>
<protein>
    <submittedName>
        <fullName evidence="6">LysR family transcriptional regulator</fullName>
    </submittedName>
</protein>
<dbReference type="InterPro" id="IPR036390">
    <property type="entry name" value="WH_DNA-bd_sf"/>
</dbReference>
<evidence type="ECO:0000256" key="3">
    <source>
        <dbReference type="ARBA" id="ARBA00023125"/>
    </source>
</evidence>